<evidence type="ECO:0000256" key="2">
    <source>
        <dbReference type="SAM" id="MobiDB-lite"/>
    </source>
</evidence>
<evidence type="ECO:0000259" key="3">
    <source>
        <dbReference type="Pfam" id="PF12849"/>
    </source>
</evidence>
<dbReference type="InterPro" id="IPR050811">
    <property type="entry name" value="Phosphate_ABC_transporter"/>
</dbReference>
<dbReference type="HOGENOM" id="CLU_026228_0_0_5"/>
<sequence length="404" mass="43245">MRLFPDRVVTEHSSACHKRVADPDYSPPHPGGPRPAGHSPLRASPQGHVTPGSFGKGQLEAKVIRKTLALAAVAAITMAGAAEARDQIRIVGSSTVFPFSTTVAENFGKTTNFKTPVIESTGTGGGLKLFCAGVGVEHPDITNASRRIKTSEVETCAKNGVTEITEVKIGFDGIVLANAKTAPLFDVNKKTLFLALAKEVPVDGKWTANPYTKWSEIDPKLPAVEIEVLGPPPTSGTRDAFVELVMEAGCETLPECKELKKTDEAAFKKVFASVREDGRYIEAGENDNLIVQKLESNTKALGIFGYSFLEQNADKIQGSRVDAVDPTFENISSGKYGVSRSLYFYVKKAHVGTIPGIQEFVSAFTSDTAWGPEGYLADKGLIPLPDAERVETAKKAQALAPLAL</sequence>
<dbReference type="EMBL" id="HE663493">
    <property type="protein sequence ID" value="CCG06768.1"/>
    <property type="molecule type" value="Genomic_DNA"/>
</dbReference>
<dbReference type="Proteomes" id="UP000033220">
    <property type="component" value="Chromosome DSM 122"/>
</dbReference>
<keyword evidence="1" id="KW-0732">Signal</keyword>
<dbReference type="Gene3D" id="3.40.190.10">
    <property type="entry name" value="Periplasmic binding protein-like II"/>
    <property type="match status" value="2"/>
</dbReference>
<dbReference type="AlphaFoldDB" id="H6SM85"/>
<accession>H6SM85</accession>
<dbReference type="PANTHER" id="PTHR30570">
    <property type="entry name" value="PERIPLASMIC PHOSPHATE BINDING COMPONENT OF PHOSPHATE ABC TRANSPORTER"/>
    <property type="match status" value="1"/>
</dbReference>
<protein>
    <submittedName>
        <fullName evidence="4">Phosphate ABC transporter, periplasmic binding protein</fullName>
    </submittedName>
</protein>
<evidence type="ECO:0000313" key="4">
    <source>
        <dbReference type="EMBL" id="CCG06768.1"/>
    </source>
</evidence>
<evidence type="ECO:0000313" key="5">
    <source>
        <dbReference type="Proteomes" id="UP000033220"/>
    </source>
</evidence>
<feature type="compositionally biased region" description="Basic and acidic residues" evidence="2">
    <location>
        <begin position="1"/>
        <end position="10"/>
    </location>
</feature>
<organism evidence="4 5">
    <name type="scientific">Pararhodospirillum photometricum DSM 122</name>
    <dbReference type="NCBI Taxonomy" id="1150469"/>
    <lineage>
        <taxon>Bacteria</taxon>
        <taxon>Pseudomonadati</taxon>
        <taxon>Pseudomonadota</taxon>
        <taxon>Alphaproteobacteria</taxon>
        <taxon>Rhodospirillales</taxon>
        <taxon>Rhodospirillaceae</taxon>
        <taxon>Pararhodospirillum</taxon>
    </lineage>
</organism>
<feature type="domain" description="PBP" evidence="3">
    <location>
        <begin position="80"/>
        <end position="367"/>
    </location>
</feature>
<dbReference type="STRING" id="1150469.RSPPHO_00142"/>
<gene>
    <name evidence="4" type="ORF">RSPPHO_00142</name>
</gene>
<dbReference type="eggNOG" id="COG0226">
    <property type="taxonomic scope" value="Bacteria"/>
</dbReference>
<dbReference type="PANTHER" id="PTHR30570:SF1">
    <property type="entry name" value="PHOSPHATE-BINDING PROTEIN PSTS"/>
    <property type="match status" value="1"/>
</dbReference>
<name>H6SM85_PARPM</name>
<evidence type="ECO:0000256" key="1">
    <source>
        <dbReference type="ARBA" id="ARBA00022729"/>
    </source>
</evidence>
<keyword evidence="5" id="KW-1185">Reference proteome</keyword>
<dbReference type="InterPro" id="IPR024370">
    <property type="entry name" value="PBP_domain"/>
</dbReference>
<dbReference type="PATRIC" id="fig|1150469.3.peg.189"/>
<dbReference type="SUPFAM" id="SSF53850">
    <property type="entry name" value="Periplasmic binding protein-like II"/>
    <property type="match status" value="1"/>
</dbReference>
<dbReference type="CDD" id="cd13654">
    <property type="entry name" value="PBP2_phosphate_like_2"/>
    <property type="match status" value="1"/>
</dbReference>
<proteinExistence type="predicted"/>
<dbReference type="KEGG" id="rpm:RSPPHO_00142"/>
<feature type="region of interest" description="Disordered" evidence="2">
    <location>
        <begin position="1"/>
        <end position="55"/>
    </location>
</feature>
<dbReference type="Pfam" id="PF12849">
    <property type="entry name" value="PBP_like_2"/>
    <property type="match status" value="1"/>
</dbReference>
<reference evidence="4 5" key="1">
    <citation type="submission" date="2012-02" db="EMBL/GenBank/DDBJ databases">
        <title>Shotgun genome sequence of Phaeospirillum photometricum DSM 122.</title>
        <authorList>
            <person name="Duquesne K."/>
            <person name="Sturgis J."/>
        </authorList>
    </citation>
    <scope>NUCLEOTIDE SEQUENCE [LARGE SCALE GENOMIC DNA]</scope>
    <source>
        <strain evidence="5">DSM122</strain>
    </source>
</reference>